<dbReference type="HOGENOM" id="CLU_075053_9_3_10"/>
<dbReference type="EMBL" id="AFBN01000019">
    <property type="protein sequence ID" value="EGF58699.1"/>
    <property type="molecule type" value="Genomic_DNA"/>
</dbReference>
<gene>
    <name evidence="2" type="ORF">HMPREF9446_01089</name>
</gene>
<keyword evidence="3" id="KW-1185">Reference proteome</keyword>
<protein>
    <submittedName>
        <fullName evidence="2">Cyclic nucleotide-binding domain protein</fullName>
    </submittedName>
</protein>
<dbReference type="Pfam" id="PF00027">
    <property type="entry name" value="cNMP_binding"/>
    <property type="match status" value="1"/>
</dbReference>
<reference evidence="2 3" key="1">
    <citation type="submission" date="2011-02" db="EMBL/GenBank/DDBJ databases">
        <authorList>
            <person name="Weinstock G."/>
            <person name="Sodergren E."/>
            <person name="Clifton S."/>
            <person name="Fulton L."/>
            <person name="Fulton B."/>
            <person name="Courtney L."/>
            <person name="Fronick C."/>
            <person name="Harrison M."/>
            <person name="Strong C."/>
            <person name="Farmer C."/>
            <person name="Delahaunty K."/>
            <person name="Markovic C."/>
            <person name="Hall O."/>
            <person name="Minx P."/>
            <person name="Tomlinson C."/>
            <person name="Mitreva M."/>
            <person name="Hou S."/>
            <person name="Chen J."/>
            <person name="Wollam A."/>
            <person name="Pepin K.H."/>
            <person name="Johnson M."/>
            <person name="Bhonagiri V."/>
            <person name="Zhang X."/>
            <person name="Suruliraj S."/>
            <person name="Warren W."/>
            <person name="Chinwalla A."/>
            <person name="Mardis E.R."/>
            <person name="Wilson R.K."/>
        </authorList>
    </citation>
    <scope>NUCLEOTIDE SEQUENCE [LARGE SCALE GENOMIC DNA]</scope>
    <source>
        <strain evidence="2 3">YIT 12057</strain>
    </source>
</reference>
<dbReference type="CDD" id="cd00038">
    <property type="entry name" value="CAP_ED"/>
    <property type="match status" value="1"/>
</dbReference>
<name>F3PQU1_9BACE</name>
<dbReference type="InterPro" id="IPR014710">
    <property type="entry name" value="RmlC-like_jellyroll"/>
</dbReference>
<dbReference type="AlphaFoldDB" id="F3PQU1"/>
<evidence type="ECO:0000259" key="1">
    <source>
        <dbReference type="PROSITE" id="PS50042"/>
    </source>
</evidence>
<organism evidence="2 3">
    <name type="scientific">Bacteroides fluxus YIT 12057</name>
    <dbReference type="NCBI Taxonomy" id="763034"/>
    <lineage>
        <taxon>Bacteria</taxon>
        <taxon>Pseudomonadati</taxon>
        <taxon>Bacteroidota</taxon>
        <taxon>Bacteroidia</taxon>
        <taxon>Bacteroidales</taxon>
        <taxon>Bacteroidaceae</taxon>
        <taxon>Bacteroides</taxon>
    </lineage>
</organism>
<dbReference type="SUPFAM" id="SSF51206">
    <property type="entry name" value="cAMP-binding domain-like"/>
    <property type="match status" value="1"/>
</dbReference>
<accession>F3PQU1</accession>
<dbReference type="Gene3D" id="2.60.120.10">
    <property type="entry name" value="Jelly Rolls"/>
    <property type="match status" value="1"/>
</dbReference>
<dbReference type="eggNOG" id="COG0664">
    <property type="taxonomic scope" value="Bacteria"/>
</dbReference>
<dbReference type="PROSITE" id="PS50042">
    <property type="entry name" value="CNMP_BINDING_3"/>
    <property type="match status" value="1"/>
</dbReference>
<evidence type="ECO:0000313" key="3">
    <source>
        <dbReference type="Proteomes" id="UP000003416"/>
    </source>
</evidence>
<sequence>MIRNFCKKYKLPEKNLFELLSNMTEVRFSKGELIIKEGERNTNFHLLKKGIWRAYFLKDGTENSLWFAGPGDVAFSSWGYVDGEASQINIESVNDSVAYCISKADLEMLYSQSIDMANFGRKIFEREILSVDISSVAYGTPPTAKERYLTLMEENPELLQDVPLKHLASYLYITPQSLSRIRAGLKKK</sequence>
<comment type="caution">
    <text evidence="2">The sequence shown here is derived from an EMBL/GenBank/DDBJ whole genome shotgun (WGS) entry which is preliminary data.</text>
</comment>
<proteinExistence type="predicted"/>
<dbReference type="InterPro" id="IPR018490">
    <property type="entry name" value="cNMP-bd_dom_sf"/>
</dbReference>
<feature type="domain" description="Cyclic nucleotide-binding" evidence="1">
    <location>
        <begin position="11"/>
        <end position="73"/>
    </location>
</feature>
<dbReference type="InterPro" id="IPR000595">
    <property type="entry name" value="cNMP-bd_dom"/>
</dbReference>
<dbReference type="Proteomes" id="UP000003416">
    <property type="component" value="Unassembled WGS sequence"/>
</dbReference>
<evidence type="ECO:0000313" key="2">
    <source>
        <dbReference type="EMBL" id="EGF58699.1"/>
    </source>
</evidence>
<dbReference type="STRING" id="763034.HMPREF9446_01089"/>